<keyword evidence="2 12" id="KW-1003">Cell membrane</keyword>
<gene>
    <name evidence="15" type="primary">LOC108699083</name>
</gene>
<evidence type="ECO:0000256" key="8">
    <source>
        <dbReference type="ARBA" id="ARBA00023136"/>
    </source>
</evidence>
<dbReference type="AlphaFoldDB" id="A0A8J0TCW5"/>
<comment type="subcellular location">
    <subcellularLocation>
        <location evidence="1 12">Cell membrane</location>
        <topology evidence="1 12">Multi-pass membrane protein</topology>
    </subcellularLocation>
</comment>
<evidence type="ECO:0000259" key="13">
    <source>
        <dbReference type="PROSITE" id="PS50262"/>
    </source>
</evidence>
<sequence>MSFSGFFFSSSDVMEVIEDSNITTVNRFILLGLADTPYLKAINITAFLIIYIVTLSVNSLLIIMVRISLRLHTPMYFFLCILSIVDISLSSTTVPKSLVITLTQDKSVSVFDCALQMFFHSALGATECIILAVMAYDRYVAICKPLHYNTVMNKTFCICITGSCWAVGCINSGVQVVYTFQLPFCRSHQVNHFFCEVPPFLRLSCRDTWFNEVSLYISGSTIGLCSLSLTLISYVYIISTIFNIRSIQGRHRAFSTCTSHLIVISLFYGTLIFMYLLPRSRYSPDTDKTVSIIYTVVIPMLNPIIYSIRNADIKKAIREKLTSHQNL</sequence>
<evidence type="ECO:0000313" key="15">
    <source>
        <dbReference type="RefSeq" id="XP_018086434.2"/>
    </source>
</evidence>
<dbReference type="InterPro" id="IPR050516">
    <property type="entry name" value="Olfactory_GPCR"/>
</dbReference>
<evidence type="ECO:0000256" key="1">
    <source>
        <dbReference type="ARBA" id="ARBA00004651"/>
    </source>
</evidence>
<feature type="transmembrane region" description="Helical" evidence="12">
    <location>
        <begin position="213"/>
        <end position="237"/>
    </location>
</feature>
<evidence type="ECO:0000256" key="4">
    <source>
        <dbReference type="ARBA" id="ARBA00022692"/>
    </source>
</evidence>
<feature type="transmembrane region" description="Helical" evidence="12">
    <location>
        <begin position="156"/>
        <end position="178"/>
    </location>
</feature>
<dbReference type="InterPro" id="IPR000276">
    <property type="entry name" value="GPCR_Rhodpsn"/>
</dbReference>
<dbReference type="CDD" id="cd13954">
    <property type="entry name" value="7tmA_OR"/>
    <property type="match status" value="1"/>
</dbReference>
<dbReference type="InterPro" id="IPR017452">
    <property type="entry name" value="GPCR_Rhodpsn_7TM"/>
</dbReference>
<feature type="transmembrane region" description="Helical" evidence="12">
    <location>
        <begin position="75"/>
        <end position="94"/>
    </location>
</feature>
<keyword evidence="14" id="KW-1185">Reference proteome</keyword>
<evidence type="ECO:0000256" key="2">
    <source>
        <dbReference type="ARBA" id="ARBA00022475"/>
    </source>
</evidence>
<keyword evidence="4 11" id="KW-0812">Transmembrane</keyword>
<feature type="transmembrane region" description="Helical" evidence="12">
    <location>
        <begin position="114"/>
        <end position="136"/>
    </location>
</feature>
<keyword evidence="9 11" id="KW-0675">Receptor</keyword>
<evidence type="ECO:0000256" key="3">
    <source>
        <dbReference type="ARBA" id="ARBA00022606"/>
    </source>
</evidence>
<keyword evidence="10 11" id="KW-0807">Transducer</keyword>
<evidence type="ECO:0000313" key="14">
    <source>
        <dbReference type="Proteomes" id="UP000186698"/>
    </source>
</evidence>
<evidence type="ECO:0000256" key="12">
    <source>
        <dbReference type="RuleBase" id="RU363047"/>
    </source>
</evidence>
<keyword evidence="6 12" id="KW-1133">Transmembrane helix</keyword>
<reference evidence="15" key="1">
    <citation type="submission" date="2025-08" db="UniProtKB">
        <authorList>
            <consortium name="RefSeq"/>
        </authorList>
    </citation>
    <scope>IDENTIFICATION</scope>
    <source>
        <strain evidence="15">J_2021</strain>
        <tissue evidence="15">Erythrocytes</tissue>
    </source>
</reference>
<evidence type="ECO:0000256" key="6">
    <source>
        <dbReference type="ARBA" id="ARBA00022989"/>
    </source>
</evidence>
<keyword evidence="7 11" id="KW-0297">G-protein coupled receptor</keyword>
<dbReference type="PANTHER" id="PTHR26452">
    <property type="entry name" value="OLFACTORY RECEPTOR"/>
    <property type="match status" value="1"/>
</dbReference>
<evidence type="ECO:0000256" key="7">
    <source>
        <dbReference type="ARBA" id="ARBA00023040"/>
    </source>
</evidence>
<evidence type="ECO:0000256" key="11">
    <source>
        <dbReference type="RuleBase" id="RU000688"/>
    </source>
</evidence>
<dbReference type="PRINTS" id="PR00245">
    <property type="entry name" value="OLFACTORYR"/>
</dbReference>
<dbReference type="SUPFAM" id="SSF81321">
    <property type="entry name" value="Family A G protein-coupled receptor-like"/>
    <property type="match status" value="1"/>
</dbReference>
<dbReference type="OrthoDB" id="9873506at2759"/>
<dbReference type="Gene3D" id="1.20.1070.10">
    <property type="entry name" value="Rhodopsin 7-helix transmembrane proteins"/>
    <property type="match status" value="1"/>
</dbReference>
<feature type="transmembrane region" description="Helical" evidence="12">
    <location>
        <begin position="289"/>
        <end position="308"/>
    </location>
</feature>
<dbReference type="GO" id="GO:0004984">
    <property type="term" value="F:olfactory receptor activity"/>
    <property type="evidence" value="ECO:0000318"/>
    <property type="project" value="GO_Central"/>
</dbReference>
<organism evidence="14 15">
    <name type="scientific">Xenopus laevis</name>
    <name type="common">African clawed frog</name>
    <dbReference type="NCBI Taxonomy" id="8355"/>
    <lineage>
        <taxon>Eukaryota</taxon>
        <taxon>Metazoa</taxon>
        <taxon>Chordata</taxon>
        <taxon>Craniata</taxon>
        <taxon>Vertebrata</taxon>
        <taxon>Euteleostomi</taxon>
        <taxon>Amphibia</taxon>
        <taxon>Batrachia</taxon>
        <taxon>Anura</taxon>
        <taxon>Pipoidea</taxon>
        <taxon>Pipidae</taxon>
        <taxon>Xenopodinae</taxon>
        <taxon>Xenopus</taxon>
        <taxon>Xenopus</taxon>
    </lineage>
</organism>
<name>A0A8J0TCW5_XENLA</name>
<accession>A0A8J0TCW5</accession>
<dbReference type="GeneID" id="108699083"/>
<dbReference type="GO" id="GO:0005886">
    <property type="term" value="C:plasma membrane"/>
    <property type="evidence" value="ECO:0007669"/>
    <property type="project" value="UniProtKB-SubCell"/>
</dbReference>
<feature type="transmembrane region" description="Helical" evidence="12">
    <location>
        <begin position="258"/>
        <end position="277"/>
    </location>
</feature>
<protein>
    <recommendedName>
        <fullName evidence="12">Olfactory receptor</fullName>
    </recommendedName>
</protein>
<feature type="transmembrane region" description="Helical" evidence="12">
    <location>
        <begin position="41"/>
        <end position="63"/>
    </location>
</feature>
<dbReference type="FunFam" id="1.20.1070.10:FF:000001">
    <property type="entry name" value="Olfactory receptor"/>
    <property type="match status" value="1"/>
</dbReference>
<proteinExistence type="inferred from homology"/>
<evidence type="ECO:0000256" key="5">
    <source>
        <dbReference type="ARBA" id="ARBA00022725"/>
    </source>
</evidence>
<dbReference type="PROSITE" id="PS50262">
    <property type="entry name" value="G_PROTEIN_RECEP_F1_2"/>
    <property type="match status" value="1"/>
</dbReference>
<dbReference type="Pfam" id="PF13853">
    <property type="entry name" value="7tm_4"/>
    <property type="match status" value="1"/>
</dbReference>
<keyword evidence="8 12" id="KW-0472">Membrane</keyword>
<evidence type="ECO:0000256" key="9">
    <source>
        <dbReference type="ARBA" id="ARBA00023170"/>
    </source>
</evidence>
<dbReference type="PROSITE" id="PS00237">
    <property type="entry name" value="G_PROTEIN_RECEP_F1_1"/>
    <property type="match status" value="1"/>
</dbReference>
<dbReference type="GO" id="GO:0004930">
    <property type="term" value="F:G protein-coupled receptor activity"/>
    <property type="evidence" value="ECO:0007669"/>
    <property type="project" value="UniProtKB-KW"/>
</dbReference>
<keyword evidence="5 12" id="KW-0552">Olfaction</keyword>
<dbReference type="InterPro" id="IPR000725">
    <property type="entry name" value="Olfact_rcpt"/>
</dbReference>
<keyword evidence="3 12" id="KW-0716">Sensory transduction</keyword>
<dbReference type="Proteomes" id="UP000186698">
    <property type="component" value="Chromosome 8L"/>
</dbReference>
<dbReference type="KEGG" id="xla:108699083"/>
<feature type="domain" description="G-protein coupled receptors family 1 profile" evidence="13">
    <location>
        <begin position="57"/>
        <end position="306"/>
    </location>
</feature>
<evidence type="ECO:0000256" key="10">
    <source>
        <dbReference type="ARBA" id="ARBA00023224"/>
    </source>
</evidence>
<dbReference type="PRINTS" id="PR00237">
    <property type="entry name" value="GPCRRHODOPSN"/>
</dbReference>
<dbReference type="RefSeq" id="XP_018086434.2">
    <property type="nucleotide sequence ID" value="XM_018230945.2"/>
</dbReference>
<dbReference type="GO" id="GO:0005549">
    <property type="term" value="F:odorant binding"/>
    <property type="evidence" value="ECO:0000318"/>
    <property type="project" value="GO_Central"/>
</dbReference>
<comment type="similarity">
    <text evidence="11">Belongs to the G-protein coupled receptor 1 family.</text>
</comment>